<evidence type="ECO:0000313" key="4">
    <source>
        <dbReference type="Proteomes" id="UP000287166"/>
    </source>
</evidence>
<evidence type="ECO:0000313" key="3">
    <source>
        <dbReference type="EMBL" id="GBE86762.1"/>
    </source>
</evidence>
<evidence type="ECO:0000256" key="1">
    <source>
        <dbReference type="SAM" id="Coils"/>
    </source>
</evidence>
<proteinExistence type="predicted"/>
<gene>
    <name evidence="3" type="ORF">SCP_1000040</name>
</gene>
<evidence type="ECO:0000256" key="2">
    <source>
        <dbReference type="SAM" id="MobiDB-lite"/>
    </source>
</evidence>
<sequence>MAPIARPPPSPIHRPPRPLDPPTPGDFRCAWTYRQRVEKAILSWNREVTSAHLVDALAYEAKIFMALPDHVVGIKPPEEQCLRNEIEALRARLDKLEARLRIFEESSGRKCNALSHDKTPSIGRKSSRDTYSSATDSGLAGSDTYVNSPLVDKESIPSDQEGSSDHGVSNPIVDVDSSPGLSSANLHTSSNNRARRHYEHDVLLRDYLEDFYIHQNAIDEDYMVHISTAEWPR</sequence>
<accession>A0A401GX49</accession>
<organism evidence="3 4">
    <name type="scientific">Sparassis crispa</name>
    <dbReference type="NCBI Taxonomy" id="139825"/>
    <lineage>
        <taxon>Eukaryota</taxon>
        <taxon>Fungi</taxon>
        <taxon>Dikarya</taxon>
        <taxon>Basidiomycota</taxon>
        <taxon>Agaricomycotina</taxon>
        <taxon>Agaricomycetes</taxon>
        <taxon>Polyporales</taxon>
        <taxon>Sparassidaceae</taxon>
        <taxon>Sparassis</taxon>
    </lineage>
</organism>
<dbReference type="GeneID" id="38783679"/>
<feature type="compositionally biased region" description="Polar residues" evidence="2">
    <location>
        <begin position="179"/>
        <end position="192"/>
    </location>
</feature>
<feature type="region of interest" description="Disordered" evidence="2">
    <location>
        <begin position="1"/>
        <end position="23"/>
    </location>
</feature>
<name>A0A401GX49_9APHY</name>
<dbReference type="RefSeq" id="XP_027617675.1">
    <property type="nucleotide sequence ID" value="XM_027761874.1"/>
</dbReference>
<dbReference type="EMBL" id="BFAD01000010">
    <property type="protein sequence ID" value="GBE86762.1"/>
    <property type="molecule type" value="Genomic_DNA"/>
</dbReference>
<dbReference type="InParanoid" id="A0A401GX49"/>
<keyword evidence="4" id="KW-1185">Reference proteome</keyword>
<feature type="coiled-coil region" evidence="1">
    <location>
        <begin position="79"/>
        <end position="106"/>
    </location>
</feature>
<comment type="caution">
    <text evidence="3">The sequence shown here is derived from an EMBL/GenBank/DDBJ whole genome shotgun (WGS) entry which is preliminary data.</text>
</comment>
<dbReference type="AlphaFoldDB" id="A0A401GX49"/>
<reference evidence="3 4" key="1">
    <citation type="journal article" date="2018" name="Sci. Rep.">
        <title>Genome sequence of the cauliflower mushroom Sparassis crispa (Hanabiratake) and its association with beneficial usage.</title>
        <authorList>
            <person name="Kiyama R."/>
            <person name="Furutani Y."/>
            <person name="Kawaguchi K."/>
            <person name="Nakanishi T."/>
        </authorList>
    </citation>
    <scope>NUCLEOTIDE SEQUENCE [LARGE SCALE GENOMIC DNA]</scope>
</reference>
<feature type="region of interest" description="Disordered" evidence="2">
    <location>
        <begin position="113"/>
        <end position="192"/>
    </location>
</feature>
<protein>
    <submittedName>
        <fullName evidence="3">Uncharacterized protein</fullName>
    </submittedName>
</protein>
<keyword evidence="1" id="KW-0175">Coiled coil</keyword>
<dbReference type="Proteomes" id="UP000287166">
    <property type="component" value="Unassembled WGS sequence"/>
</dbReference>